<evidence type="ECO:0000256" key="1">
    <source>
        <dbReference type="SAM" id="MobiDB-lite"/>
    </source>
</evidence>
<dbReference type="EMBL" id="MK757449">
    <property type="protein sequence ID" value="QCG78330.1"/>
    <property type="molecule type" value="Genomic_DNA"/>
</dbReference>
<dbReference type="RefSeq" id="YP_009845425.1">
    <property type="nucleotide sequence ID" value="NC_048761.1"/>
</dbReference>
<name>A0A4D6T890_9CAUD</name>
<evidence type="ECO:0000313" key="3">
    <source>
        <dbReference type="Proteomes" id="UP000298784"/>
    </source>
</evidence>
<sequence>MSNYDVALTLDEAVAEVMGLLVDNDLELIPELDRYQSVTRALNRAMRDIALENEWSYYSSVENVGVAHHGDRTVVLRNAVRPRIINDDAVRLVHPVTGAVCVWAYWLPRDALHKYTGYDLKAAHTRSSIEFSRPFLEGEDGLEIHVPVMREPRMFRLPPRPEDPEAELPIVPEDVRNQEVDFDYPDLVVRRAAWAYAQTNPLWQTRVQTLEASYNDLKYALVERDQRNTDTPYQNEWTMGIEGAATGTRGRAHRPSSDSWNLI</sequence>
<dbReference type="KEGG" id="vg:55615783"/>
<keyword evidence="3" id="KW-1185">Reference proteome</keyword>
<feature type="region of interest" description="Disordered" evidence="1">
    <location>
        <begin position="244"/>
        <end position="263"/>
    </location>
</feature>
<proteinExistence type="predicted"/>
<dbReference type="GeneID" id="55615783"/>
<protein>
    <submittedName>
        <fullName evidence="2">Uncharacterized protein</fullName>
    </submittedName>
</protein>
<organism evidence="2 3">
    <name type="scientific">Microbacterium phage Akoni</name>
    <dbReference type="NCBI Taxonomy" id="2565510"/>
    <lineage>
        <taxon>Viruses</taxon>
        <taxon>Duplodnaviria</taxon>
        <taxon>Heunggongvirae</taxon>
        <taxon>Uroviricota</taxon>
        <taxon>Caudoviricetes</taxon>
        <taxon>Eekayvirinae</taxon>
        <taxon>Akonivirus</taxon>
        <taxon>Akonivirus akoni</taxon>
    </lineage>
</organism>
<dbReference type="Proteomes" id="UP000298784">
    <property type="component" value="Segment"/>
</dbReference>
<accession>A0A4D6T890</accession>
<evidence type="ECO:0000313" key="2">
    <source>
        <dbReference type="EMBL" id="QCG78330.1"/>
    </source>
</evidence>
<reference evidence="2 3" key="1">
    <citation type="submission" date="2019-04" db="EMBL/GenBank/DDBJ databases">
        <authorList>
            <person name="Fakhre F."/>
            <person name="Gonzalez R.M."/>
            <person name="Howells E.K."/>
            <person name="Otero L.A."/>
            <person name="Pegoraro K.N."/>
            <person name="Robichaux K.C."/>
            <person name="Rodier A."/>
            <person name="Sadowski C.L."/>
            <person name="Carter V.P."/>
            <person name="Gray A.D."/>
            <person name="Klein G.C."/>
            <person name="Lebosada C."/>
            <person name="Miklaszewski C.M."/>
            <person name="Sutton S.N."/>
            <person name="Pollenz R.S."/>
            <person name="Garlena R.A."/>
            <person name="Russell D.A."/>
            <person name="Pope W.H."/>
            <person name="Jacobs-Sera D."/>
            <person name="Hatfull G.F."/>
        </authorList>
    </citation>
    <scope>NUCLEOTIDE SEQUENCE [LARGE SCALE GENOMIC DNA]</scope>
</reference>
<gene>
    <name evidence="2" type="primary">44</name>
    <name evidence="2" type="ORF">SEA_AKONI_44</name>
</gene>